<reference evidence="3" key="1">
    <citation type="journal article" date="2019" name="Int. J. Syst. Evol. Microbiol.">
        <title>The Global Catalogue of Microorganisms (GCM) 10K type strain sequencing project: providing services to taxonomists for standard genome sequencing and annotation.</title>
        <authorList>
            <consortium name="The Broad Institute Genomics Platform"/>
            <consortium name="The Broad Institute Genome Sequencing Center for Infectious Disease"/>
            <person name="Wu L."/>
            <person name="Ma J."/>
        </authorList>
    </citation>
    <scope>NUCLEOTIDE SEQUENCE [LARGE SCALE GENOMIC DNA]</scope>
    <source>
        <strain evidence="3">JCM 16949</strain>
    </source>
</reference>
<keyword evidence="3" id="KW-1185">Reference proteome</keyword>
<evidence type="ECO:0000313" key="2">
    <source>
        <dbReference type="EMBL" id="GAA3750304.1"/>
    </source>
</evidence>
<dbReference type="EMBL" id="BAABAE010000005">
    <property type="protein sequence ID" value="GAA3750304.1"/>
    <property type="molecule type" value="Genomic_DNA"/>
</dbReference>
<dbReference type="Proteomes" id="UP001501004">
    <property type="component" value="Unassembled WGS sequence"/>
</dbReference>
<protein>
    <recommendedName>
        <fullName evidence="1">SMODS-associated and fused to various effectors domain-containing protein</fullName>
    </recommendedName>
</protein>
<dbReference type="InterPro" id="IPR040836">
    <property type="entry name" value="SAVED"/>
</dbReference>
<organism evidence="2 3">
    <name type="scientific">Leifsonella bigeumensis</name>
    <dbReference type="NCBI Taxonomy" id="433643"/>
    <lineage>
        <taxon>Bacteria</taxon>
        <taxon>Bacillati</taxon>
        <taxon>Actinomycetota</taxon>
        <taxon>Actinomycetes</taxon>
        <taxon>Micrococcales</taxon>
        <taxon>Microbacteriaceae</taxon>
        <taxon>Leifsonella</taxon>
    </lineage>
</organism>
<sequence>MDAGVGTVTAVSGTIICVIAGASGPHGPVGHVRDERGRPQRLLSLLRPIPTRGRSGHSSPSQVHLAFQGPFAIAVLLGRLLNTIRTVVYEWDDTAAPAIYRPVVTLVLGYAKSPIVAINA</sequence>
<evidence type="ECO:0000313" key="3">
    <source>
        <dbReference type="Proteomes" id="UP001501004"/>
    </source>
</evidence>
<dbReference type="Pfam" id="PF18145">
    <property type="entry name" value="SAVED"/>
    <property type="match status" value="1"/>
</dbReference>
<gene>
    <name evidence="2" type="ORF">GCM10022239_27000</name>
</gene>
<name>A0ABP7FWN8_9MICO</name>
<evidence type="ECO:0000259" key="1">
    <source>
        <dbReference type="Pfam" id="PF18145"/>
    </source>
</evidence>
<accession>A0ABP7FWN8</accession>
<feature type="domain" description="SMODS-associated and fused to various effectors" evidence="1">
    <location>
        <begin position="59"/>
        <end position="106"/>
    </location>
</feature>
<comment type="caution">
    <text evidence="2">The sequence shown here is derived from an EMBL/GenBank/DDBJ whole genome shotgun (WGS) entry which is preliminary data.</text>
</comment>
<proteinExistence type="predicted"/>